<name>A0A392SJ70_9FABA</name>
<accession>A0A392SJ70</accession>
<dbReference type="AlphaFoldDB" id="A0A392SJ70"/>
<dbReference type="EMBL" id="LXQA010390071">
    <property type="protein sequence ID" value="MCI48689.1"/>
    <property type="molecule type" value="Genomic_DNA"/>
</dbReference>
<evidence type="ECO:0000313" key="1">
    <source>
        <dbReference type="EMBL" id="MCI48689.1"/>
    </source>
</evidence>
<evidence type="ECO:0000313" key="2">
    <source>
        <dbReference type="Proteomes" id="UP000265520"/>
    </source>
</evidence>
<keyword evidence="2" id="KW-1185">Reference proteome</keyword>
<proteinExistence type="predicted"/>
<organism evidence="1 2">
    <name type="scientific">Trifolium medium</name>
    <dbReference type="NCBI Taxonomy" id="97028"/>
    <lineage>
        <taxon>Eukaryota</taxon>
        <taxon>Viridiplantae</taxon>
        <taxon>Streptophyta</taxon>
        <taxon>Embryophyta</taxon>
        <taxon>Tracheophyta</taxon>
        <taxon>Spermatophyta</taxon>
        <taxon>Magnoliopsida</taxon>
        <taxon>eudicotyledons</taxon>
        <taxon>Gunneridae</taxon>
        <taxon>Pentapetalae</taxon>
        <taxon>rosids</taxon>
        <taxon>fabids</taxon>
        <taxon>Fabales</taxon>
        <taxon>Fabaceae</taxon>
        <taxon>Papilionoideae</taxon>
        <taxon>50 kb inversion clade</taxon>
        <taxon>NPAAA clade</taxon>
        <taxon>Hologalegina</taxon>
        <taxon>IRL clade</taxon>
        <taxon>Trifolieae</taxon>
        <taxon>Trifolium</taxon>
    </lineage>
</organism>
<protein>
    <submittedName>
        <fullName evidence="1">Uncharacterized protein</fullName>
    </submittedName>
</protein>
<dbReference type="Proteomes" id="UP000265520">
    <property type="component" value="Unassembled WGS sequence"/>
</dbReference>
<reference evidence="1 2" key="1">
    <citation type="journal article" date="2018" name="Front. Plant Sci.">
        <title>Red Clover (Trifolium pratense) and Zigzag Clover (T. medium) - A Picture of Genomic Similarities and Differences.</title>
        <authorList>
            <person name="Dluhosova J."/>
            <person name="Istvanek J."/>
            <person name="Nedelnik J."/>
            <person name="Repkova J."/>
        </authorList>
    </citation>
    <scope>NUCLEOTIDE SEQUENCE [LARGE SCALE GENOMIC DNA]</scope>
    <source>
        <strain evidence="2">cv. 10/8</strain>
        <tissue evidence="1">Leaf</tissue>
    </source>
</reference>
<feature type="non-terminal residue" evidence="1">
    <location>
        <position position="1"/>
    </location>
</feature>
<comment type="caution">
    <text evidence="1">The sequence shown here is derived from an EMBL/GenBank/DDBJ whole genome shotgun (WGS) entry which is preliminary data.</text>
</comment>
<sequence>EIVVQTRYWDEAIQRDKYKASTVYKDLRSEKEQVEWKRMLFNN</sequence>